<gene>
    <name evidence="2" type="ORF">FOXG_10865</name>
</gene>
<feature type="chain" id="PRO_5005324779" evidence="1">
    <location>
        <begin position="26"/>
        <end position="299"/>
    </location>
</feature>
<dbReference type="Pfam" id="PF17660">
    <property type="entry name" value="BTRD1"/>
    <property type="match status" value="5"/>
</dbReference>
<keyword evidence="1" id="KW-0732">Signal</keyword>
<dbReference type="RefSeq" id="XP_018248778.1">
    <property type="nucleotide sequence ID" value="XM_018390338.1"/>
</dbReference>
<sequence>MMTPFRCAATWAFILMVVMGSPSEATPITSEGAGAHRSINPRDSVPWQAKHRMDSSNFQDTFDKMVHNKYHLTYVSGYPINGNPRFAAIWDQSPTSDWVARHGMTSTEYQGQFDALVSKGVRLRLVDGYPVAGNTRFAAIWDKSGGSAWVARHDLTSSEYQNAFNTFFSQGYRLKHVSGYAQGDQARYAALWEKSATNITWAAHHGMTSSDYQKLSDKYVAMGYRTVHVNGYVVNNIDFYAAIWDKSPSGPWVSRHRMSSDNYQNEFDEWTGKGYRLRLVSGYTLGSDEDMYAAIWVRG</sequence>
<evidence type="ECO:0000313" key="3">
    <source>
        <dbReference type="Proteomes" id="UP000009097"/>
    </source>
</evidence>
<dbReference type="OrthoDB" id="5946976at2759"/>
<name>A0A0J9VHZ1_FUSO4</name>
<evidence type="ECO:0000256" key="1">
    <source>
        <dbReference type="SAM" id="SignalP"/>
    </source>
</evidence>
<organism evidence="2 3">
    <name type="scientific">Fusarium oxysporum f. sp. lycopersici (strain 4287 / CBS 123668 / FGSC 9935 / NRRL 34936)</name>
    <name type="common">Fusarium vascular wilt of tomato</name>
    <dbReference type="NCBI Taxonomy" id="426428"/>
    <lineage>
        <taxon>Eukaryota</taxon>
        <taxon>Fungi</taxon>
        <taxon>Dikarya</taxon>
        <taxon>Ascomycota</taxon>
        <taxon>Pezizomycotina</taxon>
        <taxon>Sordariomycetes</taxon>
        <taxon>Hypocreomycetidae</taxon>
        <taxon>Hypocreales</taxon>
        <taxon>Nectriaceae</taxon>
        <taxon>Fusarium</taxon>
        <taxon>Fusarium oxysporum species complex</taxon>
    </lineage>
</organism>
<dbReference type="Proteomes" id="UP000009097">
    <property type="component" value="Unassembled WGS sequence"/>
</dbReference>
<reference evidence="2" key="2">
    <citation type="journal article" date="2010" name="Nature">
        <title>Comparative genomics reveals mobile pathogenicity chromosomes in Fusarium.</title>
        <authorList>
            <person name="Ma L.J."/>
            <person name="van der Does H.C."/>
            <person name="Borkovich K.A."/>
            <person name="Coleman J.J."/>
            <person name="Daboussi M.J."/>
            <person name="Di Pietro A."/>
            <person name="Dufresne M."/>
            <person name="Freitag M."/>
            <person name="Grabherr M."/>
            <person name="Henrissat B."/>
            <person name="Houterman P.M."/>
            <person name="Kang S."/>
            <person name="Shim W.B."/>
            <person name="Woloshuk C."/>
            <person name="Xie X."/>
            <person name="Xu J.R."/>
            <person name="Antoniw J."/>
            <person name="Baker S.E."/>
            <person name="Bluhm B.H."/>
            <person name="Breakspear A."/>
            <person name="Brown D.W."/>
            <person name="Butchko R.A."/>
            <person name="Chapman S."/>
            <person name="Coulson R."/>
            <person name="Coutinho P.M."/>
            <person name="Danchin E.G."/>
            <person name="Diener A."/>
            <person name="Gale L.R."/>
            <person name="Gardiner D.M."/>
            <person name="Goff S."/>
            <person name="Hammond-Kosack K.E."/>
            <person name="Hilburn K."/>
            <person name="Hua-Van A."/>
            <person name="Jonkers W."/>
            <person name="Kazan K."/>
            <person name="Kodira C.D."/>
            <person name="Koehrsen M."/>
            <person name="Kumar L."/>
            <person name="Lee Y.H."/>
            <person name="Li L."/>
            <person name="Manners J.M."/>
            <person name="Miranda-Saavedra D."/>
            <person name="Mukherjee M."/>
            <person name="Park G."/>
            <person name="Park J."/>
            <person name="Park S.Y."/>
            <person name="Proctor R.H."/>
            <person name="Regev A."/>
            <person name="Ruiz-Roldan M.C."/>
            <person name="Sain D."/>
            <person name="Sakthikumar S."/>
            <person name="Sykes S."/>
            <person name="Schwartz D.C."/>
            <person name="Turgeon B.G."/>
            <person name="Wapinski I."/>
            <person name="Yoder O."/>
            <person name="Young S."/>
            <person name="Zeng Q."/>
            <person name="Zhou S."/>
            <person name="Galagan J."/>
            <person name="Cuomo C.A."/>
            <person name="Kistler H.C."/>
            <person name="Rep M."/>
        </authorList>
    </citation>
    <scope>NUCLEOTIDE SEQUENCE [LARGE SCALE GENOMIC DNA]</scope>
    <source>
        <strain evidence="2">4287</strain>
    </source>
</reference>
<evidence type="ECO:0000313" key="2">
    <source>
        <dbReference type="EMBL" id="KNB10733.1"/>
    </source>
</evidence>
<dbReference type="EMBL" id="DS231709">
    <property type="protein sequence ID" value="KNB10733.1"/>
    <property type="molecule type" value="Genomic_DNA"/>
</dbReference>
<feature type="signal peptide" evidence="1">
    <location>
        <begin position="1"/>
        <end position="25"/>
    </location>
</feature>
<dbReference type="AlphaFoldDB" id="A0A0J9VHZ1"/>
<dbReference type="InterPro" id="IPR049511">
    <property type="entry name" value="PGH-like_rpt"/>
</dbReference>
<accession>A0A0J9VHZ1</accession>
<reference evidence="2" key="1">
    <citation type="submission" date="2007-04" db="EMBL/GenBank/DDBJ databases">
        <authorList>
            <consortium name="The Broad Institute Genome Sequencing Platform"/>
            <person name="Birren B."/>
            <person name="Lander E."/>
            <person name="Galagan J."/>
            <person name="Nusbaum C."/>
            <person name="Devon K."/>
            <person name="Ma L.-J."/>
            <person name="Jaffe D."/>
            <person name="Butler J."/>
            <person name="Alvarez P."/>
            <person name="Gnerre S."/>
            <person name="Grabherr M."/>
            <person name="Kleber M."/>
            <person name="Mauceli E."/>
            <person name="Brockman W."/>
            <person name="MacCallum I.A."/>
            <person name="Young S."/>
            <person name="LaButti K."/>
            <person name="DeCaprio D."/>
            <person name="Crawford M."/>
            <person name="Koehrsen M."/>
            <person name="Engels R."/>
            <person name="Montgomery P."/>
            <person name="Pearson M."/>
            <person name="Howarth C."/>
            <person name="Larson L."/>
            <person name="White J."/>
            <person name="O'Leary S."/>
            <person name="Kodira C."/>
            <person name="Zeng Q."/>
            <person name="Yandava C."/>
            <person name="Alvarado L."/>
            <person name="Kistler C."/>
            <person name="Shim W.-B."/>
            <person name="Kang S."/>
            <person name="Woloshuk C."/>
        </authorList>
    </citation>
    <scope>NUCLEOTIDE SEQUENCE</scope>
    <source>
        <strain evidence="2">4287</strain>
    </source>
</reference>
<dbReference type="VEuPathDB" id="FungiDB:FOXG_10865"/>
<dbReference type="GeneID" id="28952306"/>
<proteinExistence type="predicted"/>
<dbReference type="KEGG" id="fox:FOXG_10865"/>
<protein>
    <submittedName>
        <fullName evidence="2">Uncharacterized protein</fullName>
    </submittedName>
</protein>